<evidence type="ECO:0000256" key="1">
    <source>
        <dbReference type="SAM" id="SignalP"/>
    </source>
</evidence>
<dbReference type="STRING" id="3218.A0A2K1JVP4"/>
<evidence type="ECO:0000313" key="4">
    <source>
        <dbReference type="Proteomes" id="UP000006727"/>
    </source>
</evidence>
<organism evidence="2">
    <name type="scientific">Physcomitrium patens</name>
    <name type="common">Spreading-leaved earth moss</name>
    <name type="synonym">Physcomitrella patens</name>
    <dbReference type="NCBI Taxonomy" id="3218"/>
    <lineage>
        <taxon>Eukaryota</taxon>
        <taxon>Viridiplantae</taxon>
        <taxon>Streptophyta</taxon>
        <taxon>Embryophyta</taxon>
        <taxon>Bryophyta</taxon>
        <taxon>Bryophytina</taxon>
        <taxon>Bryopsida</taxon>
        <taxon>Funariidae</taxon>
        <taxon>Funariales</taxon>
        <taxon>Funariaceae</taxon>
        <taxon>Physcomitrium</taxon>
    </lineage>
</organism>
<dbReference type="InParanoid" id="A0A2K1JVP4"/>
<feature type="chain" id="PRO_5036318994" evidence="1">
    <location>
        <begin position="29"/>
        <end position="79"/>
    </location>
</feature>
<reference evidence="3" key="3">
    <citation type="submission" date="2020-12" db="UniProtKB">
        <authorList>
            <consortium name="EnsemblPlants"/>
        </authorList>
    </citation>
    <scope>IDENTIFICATION</scope>
</reference>
<accession>A0A2K1JVP4</accession>
<proteinExistence type="predicted"/>
<sequence length="79" mass="8923">MACLSLALFAPQSPISVWAPLTFVLVLGLMREEWVHRRPAKDDCELNNLDIAEHDSNGAVEVKKWKALCVEGPRQSKRH</sequence>
<protein>
    <submittedName>
        <fullName evidence="2 3">Uncharacterized protein</fullName>
    </submittedName>
</protein>
<reference evidence="2 4" key="2">
    <citation type="journal article" date="2018" name="Plant J.">
        <title>The Physcomitrella patens chromosome-scale assembly reveals moss genome structure and evolution.</title>
        <authorList>
            <person name="Lang D."/>
            <person name="Ullrich K.K."/>
            <person name="Murat F."/>
            <person name="Fuchs J."/>
            <person name="Jenkins J."/>
            <person name="Haas F.B."/>
            <person name="Piednoel M."/>
            <person name="Gundlach H."/>
            <person name="Van Bel M."/>
            <person name="Meyberg R."/>
            <person name="Vives C."/>
            <person name="Morata J."/>
            <person name="Symeonidi A."/>
            <person name="Hiss M."/>
            <person name="Muchero W."/>
            <person name="Kamisugi Y."/>
            <person name="Saleh O."/>
            <person name="Blanc G."/>
            <person name="Decker E.L."/>
            <person name="van Gessel N."/>
            <person name="Grimwood J."/>
            <person name="Hayes R.D."/>
            <person name="Graham S.W."/>
            <person name="Gunter L.E."/>
            <person name="McDaniel S.F."/>
            <person name="Hoernstein S.N.W."/>
            <person name="Larsson A."/>
            <person name="Li F.W."/>
            <person name="Perroud P.F."/>
            <person name="Phillips J."/>
            <person name="Ranjan P."/>
            <person name="Rokshar D.S."/>
            <person name="Rothfels C.J."/>
            <person name="Schneider L."/>
            <person name="Shu S."/>
            <person name="Stevenson D.W."/>
            <person name="Thummler F."/>
            <person name="Tillich M."/>
            <person name="Villarreal Aguilar J.C."/>
            <person name="Widiez T."/>
            <person name="Wong G.K."/>
            <person name="Wymore A."/>
            <person name="Zhang Y."/>
            <person name="Zimmer A.D."/>
            <person name="Quatrano R.S."/>
            <person name="Mayer K.F.X."/>
            <person name="Goodstein D."/>
            <person name="Casacuberta J.M."/>
            <person name="Vandepoele K."/>
            <person name="Reski R."/>
            <person name="Cuming A.C."/>
            <person name="Tuskan G.A."/>
            <person name="Maumus F."/>
            <person name="Salse J."/>
            <person name="Schmutz J."/>
            <person name="Rensing S.A."/>
        </authorList>
    </citation>
    <scope>NUCLEOTIDE SEQUENCE [LARGE SCALE GENOMIC DNA]</scope>
    <source>
        <strain evidence="3 4">cv. Gransden 2004</strain>
    </source>
</reference>
<dbReference type="Gramene" id="Pp3c11_22110V3.1">
    <property type="protein sequence ID" value="PAC:32956765.CDS.1"/>
    <property type="gene ID" value="Pp3c11_22110"/>
</dbReference>
<gene>
    <name evidence="2" type="ORF">PHYPA_015372</name>
</gene>
<reference evidence="2 4" key="1">
    <citation type="journal article" date="2008" name="Science">
        <title>The Physcomitrella genome reveals evolutionary insights into the conquest of land by plants.</title>
        <authorList>
            <person name="Rensing S."/>
            <person name="Lang D."/>
            <person name="Zimmer A."/>
            <person name="Terry A."/>
            <person name="Salamov A."/>
            <person name="Shapiro H."/>
            <person name="Nishiyama T."/>
            <person name="Perroud P.-F."/>
            <person name="Lindquist E."/>
            <person name="Kamisugi Y."/>
            <person name="Tanahashi T."/>
            <person name="Sakakibara K."/>
            <person name="Fujita T."/>
            <person name="Oishi K."/>
            <person name="Shin-I T."/>
            <person name="Kuroki Y."/>
            <person name="Toyoda A."/>
            <person name="Suzuki Y."/>
            <person name="Hashimoto A."/>
            <person name="Yamaguchi K."/>
            <person name="Sugano A."/>
            <person name="Kohara Y."/>
            <person name="Fujiyama A."/>
            <person name="Anterola A."/>
            <person name="Aoki S."/>
            <person name="Ashton N."/>
            <person name="Barbazuk W.B."/>
            <person name="Barker E."/>
            <person name="Bennetzen J."/>
            <person name="Bezanilla M."/>
            <person name="Blankenship R."/>
            <person name="Cho S.H."/>
            <person name="Dutcher S."/>
            <person name="Estelle M."/>
            <person name="Fawcett J.A."/>
            <person name="Gundlach H."/>
            <person name="Hanada K."/>
            <person name="Heyl A."/>
            <person name="Hicks K.A."/>
            <person name="Hugh J."/>
            <person name="Lohr M."/>
            <person name="Mayer K."/>
            <person name="Melkozernov A."/>
            <person name="Murata T."/>
            <person name="Nelson D."/>
            <person name="Pils B."/>
            <person name="Prigge M."/>
            <person name="Reiss B."/>
            <person name="Renner T."/>
            <person name="Rombauts S."/>
            <person name="Rushton P."/>
            <person name="Sanderfoot A."/>
            <person name="Schween G."/>
            <person name="Shiu S.-H."/>
            <person name="Stueber K."/>
            <person name="Theodoulou F.L."/>
            <person name="Tu H."/>
            <person name="Van de Peer Y."/>
            <person name="Verrier P.J."/>
            <person name="Waters E."/>
            <person name="Wood A."/>
            <person name="Yang L."/>
            <person name="Cove D."/>
            <person name="Cuming A."/>
            <person name="Hasebe M."/>
            <person name="Lucas S."/>
            <person name="Mishler D.B."/>
            <person name="Reski R."/>
            <person name="Grigoriev I."/>
            <person name="Quatrano R.S."/>
            <person name="Boore J.L."/>
        </authorList>
    </citation>
    <scope>NUCLEOTIDE SEQUENCE [LARGE SCALE GENOMIC DNA]</scope>
    <source>
        <strain evidence="3 4">cv. Gransden 2004</strain>
    </source>
</reference>
<dbReference type="PaxDb" id="3218-PP1S31_226V6.1"/>
<name>A0A2K1JVP4_PHYPA</name>
<dbReference type="EnsemblPlants" id="Pp3c11_22110V3.1">
    <property type="protein sequence ID" value="PAC:32956765.CDS.1"/>
    <property type="gene ID" value="Pp3c11_22110"/>
</dbReference>
<evidence type="ECO:0000313" key="2">
    <source>
        <dbReference type="EMBL" id="PNR45601.1"/>
    </source>
</evidence>
<dbReference type="AlphaFoldDB" id="A0A2K1JVP4"/>
<keyword evidence="1" id="KW-0732">Signal</keyword>
<dbReference type="EMBL" id="ABEU02000011">
    <property type="protein sequence ID" value="PNR45601.1"/>
    <property type="molecule type" value="Genomic_DNA"/>
</dbReference>
<keyword evidence="4" id="KW-1185">Reference proteome</keyword>
<feature type="signal peptide" evidence="1">
    <location>
        <begin position="1"/>
        <end position="28"/>
    </location>
</feature>
<dbReference type="Proteomes" id="UP000006727">
    <property type="component" value="Chromosome 11"/>
</dbReference>
<evidence type="ECO:0000313" key="3">
    <source>
        <dbReference type="EnsemblPlants" id="PAC:32956765.CDS.1"/>
    </source>
</evidence>